<evidence type="ECO:0000256" key="2">
    <source>
        <dbReference type="ARBA" id="ARBA00022844"/>
    </source>
</evidence>
<proteinExistence type="predicted"/>
<comment type="caution">
    <text evidence="4">The sequence shown here is derived from an EMBL/GenBank/DDBJ whole genome shotgun (WGS) entry which is preliminary data.</text>
</comment>
<dbReference type="AlphaFoldDB" id="A0A644WS10"/>
<keyword evidence="2" id="KW-0946">Virion</keyword>
<evidence type="ECO:0000259" key="3">
    <source>
        <dbReference type="Pfam" id="PF05065"/>
    </source>
</evidence>
<dbReference type="Gene3D" id="3.30.2400.10">
    <property type="entry name" value="Major capsid protein gp5"/>
    <property type="match status" value="1"/>
</dbReference>
<gene>
    <name evidence="4" type="ORF">SDC9_52758</name>
</gene>
<dbReference type="EMBL" id="VSSQ01001230">
    <property type="protein sequence ID" value="MPM06457.1"/>
    <property type="molecule type" value="Genomic_DNA"/>
</dbReference>
<dbReference type="GO" id="GO:0044423">
    <property type="term" value="C:virion component"/>
    <property type="evidence" value="ECO:0007669"/>
    <property type="project" value="UniProtKB-KW"/>
</dbReference>
<reference evidence="4" key="1">
    <citation type="submission" date="2019-08" db="EMBL/GenBank/DDBJ databases">
        <authorList>
            <person name="Kucharzyk K."/>
            <person name="Murdoch R.W."/>
            <person name="Higgins S."/>
            <person name="Loffler F."/>
        </authorList>
    </citation>
    <scope>NUCLEOTIDE SEQUENCE</scope>
</reference>
<organism evidence="4">
    <name type="scientific">bioreactor metagenome</name>
    <dbReference type="NCBI Taxonomy" id="1076179"/>
    <lineage>
        <taxon>unclassified sequences</taxon>
        <taxon>metagenomes</taxon>
        <taxon>ecological metagenomes</taxon>
    </lineage>
</organism>
<dbReference type="SUPFAM" id="SSF56563">
    <property type="entry name" value="Major capsid protein gp5"/>
    <property type="match status" value="1"/>
</dbReference>
<feature type="domain" description="Phage capsid-like C-terminal" evidence="3">
    <location>
        <begin position="99"/>
        <end position="225"/>
    </location>
</feature>
<dbReference type="InterPro" id="IPR024455">
    <property type="entry name" value="Phage_capsid"/>
</dbReference>
<dbReference type="Pfam" id="PF05065">
    <property type="entry name" value="Phage_capsid"/>
    <property type="match status" value="1"/>
</dbReference>
<evidence type="ECO:0000313" key="4">
    <source>
        <dbReference type="EMBL" id="MPM06457.1"/>
    </source>
</evidence>
<dbReference type="NCBIfam" id="TIGR01554">
    <property type="entry name" value="major_cap_HK97"/>
    <property type="match status" value="1"/>
</dbReference>
<evidence type="ECO:0000256" key="1">
    <source>
        <dbReference type="ARBA" id="ARBA00004328"/>
    </source>
</evidence>
<name>A0A644WS10_9ZZZZ</name>
<dbReference type="InterPro" id="IPR054612">
    <property type="entry name" value="Phage_capsid-like_C"/>
</dbReference>
<sequence>MPMISKDLLKQQLLNNLSEAMKSEDENAIAQAFTEFAESVQQNILDDVKLYQETADKEILTRRGVHQLTQKETKFYQGIINAMKNGDVRQAFTGIEVAFPETIIDNVINDIKAEHPLLDVINFQNTTILTKIVVNKKGIQLAKWGTLGSAITKELEGAIGKIDLTLCKLTAFMPISKDMLEVGPQWIDAYVRATLAEAIADALETAIVTGTGNNEPIGMDRDVSDNVTVTGGVYPQKTPVVIKDLSPKTYGGLLAKLAKAPNGKTRAIKNVVLIVNPIDYFSKVMPATTVQGTDGTYKNNILPFPTTLIQSCGVAEGKAIIGLPEKYFMGIGSGAKGGKIEYSDEYKFLDDERVYLTKLFGNGRALDDNAFILLDISGLEDLTVPVKVKGTVTTKSEA</sequence>
<protein>
    <recommendedName>
        <fullName evidence="3">Phage capsid-like C-terminal domain-containing protein</fullName>
    </recommendedName>
</protein>
<comment type="subcellular location">
    <subcellularLocation>
        <location evidence="1">Virion</location>
    </subcellularLocation>
</comment>
<accession>A0A644WS10</accession>